<feature type="domain" description="Hemerythrin-like" evidence="2">
    <location>
        <begin position="3"/>
        <end position="119"/>
    </location>
</feature>
<evidence type="ECO:0000313" key="3">
    <source>
        <dbReference type="EMBL" id="NKE70063.1"/>
    </source>
</evidence>
<proteinExistence type="predicted"/>
<evidence type="ECO:0000256" key="1">
    <source>
        <dbReference type="SAM" id="Coils"/>
    </source>
</evidence>
<reference evidence="3 4" key="1">
    <citation type="journal article" date="2020" name="Nature">
        <title>Bacterial chemolithoautotrophy via manganese oxidation.</title>
        <authorList>
            <person name="Yu H."/>
            <person name="Leadbetter J.R."/>
        </authorList>
    </citation>
    <scope>NUCLEOTIDE SEQUENCE [LARGE SCALE GENOMIC DNA]</scope>
    <source>
        <strain evidence="3 4">Mn-1</strain>
    </source>
</reference>
<name>A0A7X6DMP1_9BACT</name>
<protein>
    <submittedName>
        <fullName evidence="3">Hemerythrin domain-containing protein</fullName>
    </submittedName>
</protein>
<evidence type="ECO:0000259" key="2">
    <source>
        <dbReference type="Pfam" id="PF01814"/>
    </source>
</evidence>
<sequence length="148" mass="17372">MDPFKLLKEDHEKVADLFEELESTTEKAIKKRETLFNKLMTELEIHAQIEEQIFYPALKKANETREVTLEGFEEHKVIKQLLHEMDALSRDSEQWTAKLSVLQENVEHHVEEEEGEMFKSAREAFSKEQLEDLGKRMEAQKKKLAEAA</sequence>
<dbReference type="EMBL" id="VTOW01000001">
    <property type="protein sequence ID" value="NKE70063.1"/>
    <property type="molecule type" value="Genomic_DNA"/>
</dbReference>
<accession>A0A7X6DMP1</accession>
<dbReference type="PANTHER" id="PTHR35585">
    <property type="entry name" value="HHE DOMAIN PROTEIN (AFU_ORTHOLOGUE AFUA_4G00730)"/>
    <property type="match status" value="1"/>
</dbReference>
<dbReference type="PANTHER" id="PTHR35585:SF1">
    <property type="entry name" value="HHE DOMAIN PROTEIN (AFU_ORTHOLOGUE AFUA_4G00730)"/>
    <property type="match status" value="1"/>
</dbReference>
<dbReference type="Pfam" id="PF01814">
    <property type="entry name" value="Hemerythrin"/>
    <property type="match status" value="1"/>
</dbReference>
<keyword evidence="4" id="KW-1185">Reference proteome</keyword>
<feature type="coiled-coil region" evidence="1">
    <location>
        <begin position="78"/>
        <end position="147"/>
    </location>
</feature>
<dbReference type="Proteomes" id="UP000534783">
    <property type="component" value="Unassembled WGS sequence"/>
</dbReference>
<keyword evidence="1" id="KW-0175">Coiled coil</keyword>
<organism evidence="3 4">
    <name type="scientific">Candidatus Manganitrophus noduliformans</name>
    <dbReference type="NCBI Taxonomy" id="2606439"/>
    <lineage>
        <taxon>Bacteria</taxon>
        <taxon>Pseudomonadati</taxon>
        <taxon>Nitrospirota</taxon>
        <taxon>Nitrospiria</taxon>
        <taxon>Candidatus Troglogloeales</taxon>
        <taxon>Candidatus Manganitrophaceae</taxon>
        <taxon>Candidatus Manganitrophus</taxon>
    </lineage>
</organism>
<dbReference type="Gene3D" id="1.20.120.520">
    <property type="entry name" value="nmb1532 protein domain like"/>
    <property type="match status" value="1"/>
</dbReference>
<dbReference type="InterPro" id="IPR012312">
    <property type="entry name" value="Hemerythrin-like"/>
</dbReference>
<gene>
    <name evidence="3" type="ORF">MNODULE_04805</name>
</gene>
<dbReference type="RefSeq" id="WP_168058330.1">
    <property type="nucleotide sequence ID" value="NZ_VTOW01000001.1"/>
</dbReference>
<dbReference type="AlphaFoldDB" id="A0A7X6DMP1"/>
<comment type="caution">
    <text evidence="3">The sequence shown here is derived from an EMBL/GenBank/DDBJ whole genome shotgun (WGS) entry which is preliminary data.</text>
</comment>
<evidence type="ECO:0000313" key="4">
    <source>
        <dbReference type="Proteomes" id="UP000534783"/>
    </source>
</evidence>